<gene>
    <name evidence="7" type="ORF">LAESUDRAFT_109227</name>
</gene>
<dbReference type="EMBL" id="KV427619">
    <property type="protein sequence ID" value="KZT07400.1"/>
    <property type="molecule type" value="Genomic_DNA"/>
</dbReference>
<dbReference type="GO" id="GO:0004190">
    <property type="term" value="F:aspartic-type endopeptidase activity"/>
    <property type="evidence" value="ECO:0007669"/>
    <property type="project" value="UniProtKB-KW"/>
</dbReference>
<dbReference type="PANTHER" id="PTHR47966:SF6">
    <property type="entry name" value="PEPTIDASE A1 DOMAIN-CONTAINING PROTEIN"/>
    <property type="match status" value="1"/>
</dbReference>
<dbReference type="Proteomes" id="UP000076871">
    <property type="component" value="Unassembled WGS sequence"/>
</dbReference>
<feature type="chain" id="PRO_5007857258" evidence="5">
    <location>
        <begin position="21"/>
        <end position="476"/>
    </location>
</feature>
<evidence type="ECO:0000256" key="1">
    <source>
        <dbReference type="ARBA" id="ARBA00007447"/>
    </source>
</evidence>
<evidence type="ECO:0000259" key="6">
    <source>
        <dbReference type="PROSITE" id="PS51767"/>
    </source>
</evidence>
<reference evidence="7 8" key="1">
    <citation type="journal article" date="2016" name="Mol. Biol. Evol.">
        <title>Comparative Genomics of Early-Diverging Mushroom-Forming Fungi Provides Insights into the Origins of Lignocellulose Decay Capabilities.</title>
        <authorList>
            <person name="Nagy L.G."/>
            <person name="Riley R."/>
            <person name="Tritt A."/>
            <person name="Adam C."/>
            <person name="Daum C."/>
            <person name="Floudas D."/>
            <person name="Sun H."/>
            <person name="Yadav J.S."/>
            <person name="Pangilinan J."/>
            <person name="Larsson K.H."/>
            <person name="Matsuura K."/>
            <person name="Barry K."/>
            <person name="Labutti K."/>
            <person name="Kuo R."/>
            <person name="Ohm R.A."/>
            <person name="Bhattacharya S.S."/>
            <person name="Shirouzu T."/>
            <person name="Yoshinaga Y."/>
            <person name="Martin F.M."/>
            <person name="Grigoriev I.V."/>
            <person name="Hibbett D.S."/>
        </authorList>
    </citation>
    <scope>NUCLEOTIDE SEQUENCE [LARGE SCALE GENOMIC DNA]</scope>
    <source>
        <strain evidence="7 8">93-53</strain>
    </source>
</reference>
<evidence type="ECO:0000256" key="2">
    <source>
        <dbReference type="ARBA" id="ARBA00022750"/>
    </source>
</evidence>
<dbReference type="CDD" id="cd05471">
    <property type="entry name" value="pepsin_like"/>
    <property type="match status" value="1"/>
</dbReference>
<feature type="active site" evidence="3">
    <location>
        <position position="110"/>
    </location>
</feature>
<dbReference type="Gene3D" id="2.40.70.10">
    <property type="entry name" value="Acid Proteases"/>
    <property type="match status" value="2"/>
</dbReference>
<keyword evidence="4" id="KW-0378">Hydrolase</keyword>
<evidence type="ECO:0000313" key="7">
    <source>
        <dbReference type="EMBL" id="KZT07400.1"/>
    </source>
</evidence>
<keyword evidence="8" id="KW-1185">Reference proteome</keyword>
<dbReference type="InterPro" id="IPR001461">
    <property type="entry name" value="Aspartic_peptidase_A1"/>
</dbReference>
<dbReference type="FunCoup" id="A0A165EMZ4">
    <property type="interactions" value="51"/>
</dbReference>
<dbReference type="PANTHER" id="PTHR47966">
    <property type="entry name" value="BETA-SITE APP-CLEAVING ENZYME, ISOFORM A-RELATED"/>
    <property type="match status" value="1"/>
</dbReference>
<dbReference type="InterPro" id="IPR021109">
    <property type="entry name" value="Peptidase_aspartic_dom_sf"/>
</dbReference>
<dbReference type="InterPro" id="IPR034164">
    <property type="entry name" value="Pepsin-like_dom"/>
</dbReference>
<dbReference type="InterPro" id="IPR001969">
    <property type="entry name" value="Aspartic_peptidase_AS"/>
</dbReference>
<evidence type="ECO:0000256" key="3">
    <source>
        <dbReference type="PIRSR" id="PIRSR601461-1"/>
    </source>
</evidence>
<dbReference type="OrthoDB" id="771136at2759"/>
<dbReference type="InterPro" id="IPR033121">
    <property type="entry name" value="PEPTIDASE_A1"/>
</dbReference>
<dbReference type="STRING" id="1314785.A0A165EMZ4"/>
<protein>
    <submittedName>
        <fullName evidence="7">Aspartic peptidase A1</fullName>
    </submittedName>
</protein>
<dbReference type="GeneID" id="63818229"/>
<dbReference type="GO" id="GO:0006508">
    <property type="term" value="P:proteolysis"/>
    <property type="evidence" value="ECO:0007669"/>
    <property type="project" value="UniProtKB-KW"/>
</dbReference>
<sequence length="476" mass="50459">MHLPVTLLITCFVFAFDAVAAPQPFPDELRTLDKHISLTRAPRRRRDSEDIYETLRRQKLALDAKYGLGQSQERKRAYGMNLLTNLEYDLSYYASLAIGTPPVSYNVILDTGSADLWVAGTAAATQVDNGISTFNTSGSSSLRYINETFSITYGSGSAEGELWADEVQFAGFKANQTFAVVDELTSNLLNVPISGILGMAWRSIASSGAVPFWQALAAANGTLDEALFGVQLTRYNNVTNASKNAPGGTFTLGTTNTSLYTGEIDFQATPSDQRTYWLQEITSMTVQGNTIDLESGSSSYAAIDTGTTLVGGPSAAIAAIYEQIEGSAAGAGSLSGYYTYPCSTKVELTVTFGSSSNAWSVSSADFEYASLGYNNLCVGAFVVTDNTGSTAPAWIVGDTFLKNVYSVYRYDPPAVGFATLSDLALSMNAAAVTTASVTSTVYASAHRSGGKSSVVRVDIMSSLALLSAGIVAALMF</sequence>
<comment type="similarity">
    <text evidence="1 4">Belongs to the peptidase A1 family.</text>
</comment>
<dbReference type="Pfam" id="PF00026">
    <property type="entry name" value="Asp"/>
    <property type="match status" value="1"/>
</dbReference>
<dbReference type="SUPFAM" id="SSF50630">
    <property type="entry name" value="Acid proteases"/>
    <property type="match status" value="1"/>
</dbReference>
<organism evidence="7 8">
    <name type="scientific">Laetiporus sulphureus 93-53</name>
    <dbReference type="NCBI Taxonomy" id="1314785"/>
    <lineage>
        <taxon>Eukaryota</taxon>
        <taxon>Fungi</taxon>
        <taxon>Dikarya</taxon>
        <taxon>Basidiomycota</taxon>
        <taxon>Agaricomycotina</taxon>
        <taxon>Agaricomycetes</taxon>
        <taxon>Polyporales</taxon>
        <taxon>Laetiporus</taxon>
    </lineage>
</organism>
<feature type="signal peptide" evidence="5">
    <location>
        <begin position="1"/>
        <end position="20"/>
    </location>
</feature>
<dbReference type="RefSeq" id="XP_040765140.1">
    <property type="nucleotide sequence ID" value="XM_040901197.1"/>
</dbReference>
<accession>A0A165EMZ4</accession>
<feature type="domain" description="Peptidase A1" evidence="6">
    <location>
        <begin position="92"/>
        <end position="418"/>
    </location>
</feature>
<keyword evidence="5" id="KW-0732">Signal</keyword>
<dbReference type="PROSITE" id="PS00141">
    <property type="entry name" value="ASP_PROTEASE"/>
    <property type="match status" value="1"/>
</dbReference>
<proteinExistence type="inferred from homology"/>
<keyword evidence="2 4" id="KW-0064">Aspartyl protease</keyword>
<feature type="active site" evidence="3">
    <location>
        <position position="304"/>
    </location>
</feature>
<dbReference type="PRINTS" id="PR00792">
    <property type="entry name" value="PEPSIN"/>
</dbReference>
<evidence type="ECO:0000256" key="4">
    <source>
        <dbReference type="RuleBase" id="RU000454"/>
    </source>
</evidence>
<keyword evidence="4" id="KW-0645">Protease</keyword>
<dbReference type="PROSITE" id="PS51767">
    <property type="entry name" value="PEPTIDASE_A1"/>
    <property type="match status" value="1"/>
</dbReference>
<evidence type="ECO:0000256" key="5">
    <source>
        <dbReference type="SAM" id="SignalP"/>
    </source>
</evidence>
<dbReference type="AlphaFoldDB" id="A0A165EMZ4"/>
<name>A0A165EMZ4_9APHY</name>
<evidence type="ECO:0000313" key="8">
    <source>
        <dbReference type="Proteomes" id="UP000076871"/>
    </source>
</evidence>
<dbReference type="InParanoid" id="A0A165EMZ4"/>